<evidence type="ECO:0000313" key="5">
    <source>
        <dbReference type="EMBL" id="EXM40901.1"/>
    </source>
</evidence>
<dbReference type="Pfam" id="PF00990">
    <property type="entry name" value="GGDEF"/>
    <property type="match status" value="1"/>
</dbReference>
<dbReference type="PATRIC" id="fig|1341156.4.peg.678"/>
<dbReference type="Proteomes" id="UP000021369">
    <property type="component" value="Unassembled WGS sequence"/>
</dbReference>
<organism evidence="5 6">
    <name type="scientific">Ruminococcus albus SY3</name>
    <dbReference type="NCBI Taxonomy" id="1341156"/>
    <lineage>
        <taxon>Bacteria</taxon>
        <taxon>Bacillati</taxon>
        <taxon>Bacillota</taxon>
        <taxon>Clostridia</taxon>
        <taxon>Eubacteriales</taxon>
        <taxon>Oscillospiraceae</taxon>
        <taxon>Ruminococcus</taxon>
    </lineage>
</organism>
<dbReference type="InterPro" id="IPR028082">
    <property type="entry name" value="Peripla_BP_I"/>
</dbReference>
<keyword evidence="6" id="KW-1185">Reference proteome</keyword>
<dbReference type="RefSeq" id="WP_037284203.1">
    <property type="nucleotide sequence ID" value="NZ_JEOB01000001.1"/>
</dbReference>
<dbReference type="GO" id="GO:0003700">
    <property type="term" value="F:DNA-binding transcription factor activity"/>
    <property type="evidence" value="ECO:0007669"/>
    <property type="project" value="TreeGrafter"/>
</dbReference>
<proteinExistence type="predicted"/>
<evidence type="ECO:0000259" key="4">
    <source>
        <dbReference type="PROSITE" id="PS50887"/>
    </source>
</evidence>
<sequence>MINGKKIIALCTSRIYDPQQHSYIKNLNERLKKLDMCLFIYALNMDLYWNENLPHSEAGIFELIPYDRVDAVVIMDEKIKSKTVSKSIIAQARSHSVPIIVVDAEYEGTTNIYYDYAAGFEKVVRHVIEDHGVTRPHFMAGFKNNRFSEERLDCFKRVMKENGLPFDESMVSYGDFWAVPTREAMKKLLARDELPQAIICANDIMAINVMDVLTEADIRIPEDMIVTGFDGLHEGDLCSPPLTTASCSSKQLADAVTKAILKRLNGEDCDNIAVVPGFMPKKSCGCSGYLPADNVTNSFNIGFYRYEDDMRVLYEMSVKMQMSDSIEAAICCMRDDKTEEMCCIISKNCLATDRNFFLEDVDMGDMCLIYESYTYPNKIRDFDKEDIVPGLDILLESGYPLIFNVLDYMNKPFGYTVFSYHRYDITEYSKSAGVTNAFNLGLGGLITLRYQRFLSNKIAQMYLNDNLTGLYNRQGFQAAIDNELEKPANYGKQLTAIMFDIDGLKAINDNFGHDAGDRAIAKGASALKEACPPDAYCVRFGGDEMIALIIGECDSDAIISRINSILEVSSKNEEFEIKASCGAFSQPITQDMELNDVIKRADKHMYEIKKSHKQHR</sequence>
<reference evidence="5 6" key="1">
    <citation type="submission" date="2013-06" db="EMBL/GenBank/DDBJ databases">
        <title>Rumen cellulosomics: divergent fiber-degrading strategies revealed by comparative genome-wide analysis of six Ruminococcal strains.</title>
        <authorList>
            <person name="Dassa B."/>
            <person name="Borovok I."/>
            <person name="Lamed R."/>
            <person name="Flint H."/>
            <person name="Yeoman C.J."/>
            <person name="White B."/>
            <person name="Bayer E.A."/>
        </authorList>
    </citation>
    <scope>NUCLEOTIDE SEQUENCE [LARGE SCALE GENOMIC DNA]</scope>
    <source>
        <strain evidence="5 6">SY3</strain>
    </source>
</reference>
<dbReference type="PROSITE" id="PS50887">
    <property type="entry name" value="GGDEF"/>
    <property type="match status" value="1"/>
</dbReference>
<protein>
    <recommendedName>
        <fullName evidence="4">GGDEF domain-containing protein</fullName>
    </recommendedName>
</protein>
<dbReference type="Gene3D" id="3.30.70.270">
    <property type="match status" value="1"/>
</dbReference>
<dbReference type="GO" id="GO:0000976">
    <property type="term" value="F:transcription cis-regulatory region binding"/>
    <property type="evidence" value="ECO:0007669"/>
    <property type="project" value="TreeGrafter"/>
</dbReference>
<dbReference type="EMBL" id="JEOB01000001">
    <property type="protein sequence ID" value="EXM40901.1"/>
    <property type="molecule type" value="Genomic_DNA"/>
</dbReference>
<dbReference type="CDD" id="cd01949">
    <property type="entry name" value="GGDEF"/>
    <property type="match status" value="1"/>
</dbReference>
<dbReference type="PANTHER" id="PTHR30146">
    <property type="entry name" value="LACI-RELATED TRANSCRIPTIONAL REPRESSOR"/>
    <property type="match status" value="1"/>
</dbReference>
<keyword evidence="3" id="KW-0804">Transcription</keyword>
<dbReference type="AlphaFoldDB" id="A0A011VZZ8"/>
<dbReference type="SUPFAM" id="SSF53822">
    <property type="entry name" value="Periplasmic binding protein-like I"/>
    <property type="match status" value="1"/>
</dbReference>
<evidence type="ECO:0000256" key="3">
    <source>
        <dbReference type="ARBA" id="ARBA00023163"/>
    </source>
</evidence>
<dbReference type="NCBIfam" id="TIGR00254">
    <property type="entry name" value="GGDEF"/>
    <property type="match status" value="1"/>
</dbReference>
<accession>A0A011VZZ8</accession>
<dbReference type="SUPFAM" id="SSF55073">
    <property type="entry name" value="Nucleotide cyclase"/>
    <property type="match status" value="1"/>
</dbReference>
<evidence type="ECO:0000256" key="1">
    <source>
        <dbReference type="ARBA" id="ARBA00023015"/>
    </source>
</evidence>
<dbReference type="InterPro" id="IPR046335">
    <property type="entry name" value="LacI/GalR-like_sensor"/>
</dbReference>
<dbReference type="PANTHER" id="PTHR30146:SF24">
    <property type="entry name" value="XYLOSE OPERON REGULATORY PROTEIN"/>
    <property type="match status" value="1"/>
</dbReference>
<evidence type="ECO:0000256" key="2">
    <source>
        <dbReference type="ARBA" id="ARBA00023125"/>
    </source>
</evidence>
<dbReference type="Gene3D" id="3.40.50.2300">
    <property type="match status" value="2"/>
</dbReference>
<evidence type="ECO:0000313" key="6">
    <source>
        <dbReference type="Proteomes" id="UP000021369"/>
    </source>
</evidence>
<dbReference type="InterPro" id="IPR029787">
    <property type="entry name" value="Nucleotide_cyclase"/>
</dbReference>
<feature type="domain" description="GGDEF" evidence="4">
    <location>
        <begin position="492"/>
        <end position="616"/>
    </location>
</feature>
<gene>
    <name evidence="5" type="ORF">RASY3_00700</name>
</gene>
<dbReference type="SMART" id="SM00267">
    <property type="entry name" value="GGDEF"/>
    <property type="match status" value="1"/>
</dbReference>
<comment type="caution">
    <text evidence="5">The sequence shown here is derived from an EMBL/GenBank/DDBJ whole genome shotgun (WGS) entry which is preliminary data.</text>
</comment>
<dbReference type="OrthoDB" id="56125at2"/>
<keyword evidence="1" id="KW-0805">Transcription regulation</keyword>
<dbReference type="InterPro" id="IPR000160">
    <property type="entry name" value="GGDEF_dom"/>
</dbReference>
<keyword evidence="2" id="KW-0238">DNA-binding</keyword>
<dbReference type="CDD" id="cd06267">
    <property type="entry name" value="PBP1_LacI_sugar_binding-like"/>
    <property type="match status" value="1"/>
</dbReference>
<dbReference type="InterPro" id="IPR043128">
    <property type="entry name" value="Rev_trsase/Diguanyl_cyclase"/>
</dbReference>
<dbReference type="Pfam" id="PF13377">
    <property type="entry name" value="Peripla_BP_3"/>
    <property type="match status" value="1"/>
</dbReference>
<name>A0A011VZZ8_RUMAL</name>